<name>A0A1I2CBM7_9BACT</name>
<sequence>MFRTFIRDGPPARLLAGAAVASTLLLPAVASATIWNGQVREGNALVEYSFNDATETVELEILELPSASDLPVLGFDGAMTISFREVSGWLYAEAELDLAALIGDDPHALAGCPDSTCSGWTCSPLAGFRCTQHHWKGCDANGCYLDEWACTGILCDSGPLPDLPPFGMTIAPL</sequence>
<proteinExistence type="predicted"/>
<dbReference type="EMBL" id="FOMX01000017">
    <property type="protein sequence ID" value="SFE65602.1"/>
    <property type="molecule type" value="Genomic_DNA"/>
</dbReference>
<protein>
    <submittedName>
        <fullName evidence="1">Uncharacterized protein</fullName>
    </submittedName>
</protein>
<dbReference type="STRING" id="54.SAMN02745121_05031"/>
<evidence type="ECO:0000313" key="1">
    <source>
        <dbReference type="EMBL" id="SFE65602.1"/>
    </source>
</evidence>
<dbReference type="AlphaFoldDB" id="A0A1I2CBM7"/>
<keyword evidence="2" id="KW-1185">Reference proteome</keyword>
<reference evidence="2" key="1">
    <citation type="submission" date="2016-10" db="EMBL/GenBank/DDBJ databases">
        <authorList>
            <person name="Varghese N."/>
            <person name="Submissions S."/>
        </authorList>
    </citation>
    <scope>NUCLEOTIDE SEQUENCE [LARGE SCALE GENOMIC DNA]</scope>
    <source>
        <strain evidence="2">ATCC 25963</strain>
    </source>
</reference>
<dbReference type="Proteomes" id="UP000199400">
    <property type="component" value="Unassembled WGS sequence"/>
</dbReference>
<organism evidence="1 2">
    <name type="scientific">Nannocystis exedens</name>
    <dbReference type="NCBI Taxonomy" id="54"/>
    <lineage>
        <taxon>Bacteria</taxon>
        <taxon>Pseudomonadati</taxon>
        <taxon>Myxococcota</taxon>
        <taxon>Polyangia</taxon>
        <taxon>Nannocystales</taxon>
        <taxon>Nannocystaceae</taxon>
        <taxon>Nannocystis</taxon>
    </lineage>
</organism>
<evidence type="ECO:0000313" key="2">
    <source>
        <dbReference type="Proteomes" id="UP000199400"/>
    </source>
</evidence>
<accession>A0A1I2CBM7</accession>
<gene>
    <name evidence="1" type="ORF">SAMN02745121_05031</name>
</gene>